<evidence type="ECO:0000313" key="10">
    <source>
        <dbReference type="Proteomes" id="UP000198647"/>
    </source>
</evidence>
<accession>A0A1H3FUA4</accession>
<protein>
    <recommendedName>
        <fullName evidence="4">3-hexulose-6-phosphate synthase</fullName>
        <ecNumber evidence="4">4.1.2.43</ecNumber>
    </recommendedName>
</protein>
<evidence type="ECO:0000313" key="9">
    <source>
        <dbReference type="EMBL" id="SDX93734.1"/>
    </source>
</evidence>
<comment type="pathway">
    <text evidence="2">One-carbon metabolism; formaldehyde assimilation via RuMP pathway; D-fructose 6-phosphate from D-ribulose 5-phosphate and formaldehyde: step 1/2.</text>
</comment>
<dbReference type="PANTHER" id="PTHR35039:SF3">
    <property type="entry name" value="3-KETO-L-GULONATE-6-PHOSPHATE DECARBOXYLASE SGBH-RELATED"/>
    <property type="match status" value="1"/>
</dbReference>
<dbReference type="CDD" id="cd04726">
    <property type="entry name" value="KGPDC_HPS"/>
    <property type="match status" value="1"/>
</dbReference>
<dbReference type="RefSeq" id="WP_093107073.1">
    <property type="nucleotide sequence ID" value="NZ_FNOS01000004.1"/>
</dbReference>
<organism evidence="9 10">
    <name type="scientific">Salimicrobium album</name>
    <dbReference type="NCBI Taxonomy" id="50717"/>
    <lineage>
        <taxon>Bacteria</taxon>
        <taxon>Bacillati</taxon>
        <taxon>Bacillota</taxon>
        <taxon>Bacilli</taxon>
        <taxon>Bacillales</taxon>
        <taxon>Bacillaceae</taxon>
        <taxon>Salimicrobium</taxon>
    </lineage>
</organism>
<evidence type="ECO:0000256" key="1">
    <source>
        <dbReference type="ARBA" id="ARBA00000718"/>
    </source>
</evidence>
<dbReference type="Pfam" id="PF00215">
    <property type="entry name" value="OMPdecase"/>
    <property type="match status" value="1"/>
</dbReference>
<evidence type="ECO:0000256" key="5">
    <source>
        <dbReference type="ARBA" id="ARBA00022563"/>
    </source>
</evidence>
<dbReference type="InterPro" id="IPR001754">
    <property type="entry name" value="OMPdeCOase_dom"/>
</dbReference>
<dbReference type="Proteomes" id="UP000198647">
    <property type="component" value="Unassembled WGS sequence"/>
</dbReference>
<keyword evidence="7" id="KW-0119">Carbohydrate metabolism</keyword>
<evidence type="ECO:0000256" key="4">
    <source>
        <dbReference type="ARBA" id="ARBA00012890"/>
    </source>
</evidence>
<keyword evidence="6" id="KW-0456">Lyase</keyword>
<dbReference type="Gene3D" id="3.20.20.70">
    <property type="entry name" value="Aldolase class I"/>
    <property type="match status" value="1"/>
</dbReference>
<evidence type="ECO:0000256" key="6">
    <source>
        <dbReference type="ARBA" id="ARBA00023239"/>
    </source>
</evidence>
<evidence type="ECO:0000256" key="7">
    <source>
        <dbReference type="ARBA" id="ARBA00023277"/>
    </source>
</evidence>
<proteinExistence type="inferred from homology"/>
<gene>
    <name evidence="9" type="ORF">SAMN04488081_1658</name>
</gene>
<reference evidence="9 10" key="1">
    <citation type="submission" date="2016-10" db="EMBL/GenBank/DDBJ databases">
        <authorList>
            <person name="Varghese N."/>
            <person name="Submissions S."/>
        </authorList>
    </citation>
    <scope>NUCLEOTIDE SEQUENCE [LARGE SCALE GENOMIC DNA]</scope>
    <source>
        <strain evidence="9 10">DSM 20748</strain>
    </source>
</reference>
<evidence type="ECO:0000256" key="2">
    <source>
        <dbReference type="ARBA" id="ARBA00005014"/>
    </source>
</evidence>
<dbReference type="InterPro" id="IPR041710">
    <property type="entry name" value="HPS/KGPDC"/>
</dbReference>
<dbReference type="InterPro" id="IPR011060">
    <property type="entry name" value="RibuloseP-bd_barrel"/>
</dbReference>
<comment type="caution">
    <text evidence="9">The sequence shown here is derived from an EMBL/GenBank/DDBJ whole genome shotgun (WGS) entry which is preliminary data.</text>
</comment>
<dbReference type="InterPro" id="IPR013785">
    <property type="entry name" value="Aldolase_TIM"/>
</dbReference>
<comment type="similarity">
    <text evidence="3">Belongs to the HPS/KGPDC family. HPS subfamily.</text>
</comment>
<comment type="catalytic activity">
    <reaction evidence="1">
        <text>D-ribulose 5-phosphate + formaldehyde = D-arabino-hex-3-ulose 6-phosphate</text>
        <dbReference type="Rhea" id="RHEA:25201"/>
        <dbReference type="ChEBI" id="CHEBI:16842"/>
        <dbReference type="ChEBI" id="CHEBI:58121"/>
        <dbReference type="ChEBI" id="CHEBI:58542"/>
        <dbReference type="EC" id="4.1.2.43"/>
    </reaction>
</comment>
<dbReference type="InterPro" id="IPR017553">
    <property type="entry name" value="3-hexulose-6-phosphate_synth"/>
</dbReference>
<keyword evidence="10" id="KW-1185">Reference proteome</keyword>
<dbReference type="NCBIfam" id="TIGR03128">
    <property type="entry name" value="RuMP_HxlA"/>
    <property type="match status" value="1"/>
</dbReference>
<dbReference type="SMART" id="SM00934">
    <property type="entry name" value="OMPdecase"/>
    <property type="match status" value="1"/>
</dbReference>
<evidence type="ECO:0000256" key="3">
    <source>
        <dbReference type="ARBA" id="ARBA00006350"/>
    </source>
</evidence>
<evidence type="ECO:0000259" key="8">
    <source>
        <dbReference type="SMART" id="SM00934"/>
    </source>
</evidence>
<name>A0A1H3FUA4_9BACI</name>
<sequence length="204" mass="21981">MKLQLALDRLTREECHRVLEETDAYVDIIEVGTGVIKEYGMDIVRDLRRSYPDHEILADMKTCDAGKAETMQALDAGADVTTVMAFSSEATIKTCLETAKGKGKVMIDLLGVTDREKVHGLRKLGTDFVSLHIGKDQQHGGGISSETFSFLSDMDVKIAVAGGVNLETIDVVAAEAPDIVIVGSGITKASNPKNAARRFKEAIG</sequence>
<keyword evidence="5" id="KW-0554">One-carbon metabolism</keyword>
<dbReference type="EMBL" id="FNOS01000004">
    <property type="protein sequence ID" value="SDX93734.1"/>
    <property type="molecule type" value="Genomic_DNA"/>
</dbReference>
<dbReference type="EC" id="4.1.2.43" evidence="4"/>
<feature type="domain" description="Orotidine 5'-phosphate decarboxylase" evidence="8">
    <location>
        <begin position="2"/>
        <end position="199"/>
    </location>
</feature>
<dbReference type="SUPFAM" id="SSF51366">
    <property type="entry name" value="Ribulose-phoshate binding barrel"/>
    <property type="match status" value="1"/>
</dbReference>
<dbReference type="PANTHER" id="PTHR35039">
    <property type="entry name" value="3-KETO-L-GULONATE-6-PHOSPHATE DECARBOXYLASE SGBH-RELATED"/>
    <property type="match status" value="1"/>
</dbReference>